<keyword evidence="2" id="KW-1185">Reference proteome</keyword>
<sequence length="98" mass="10666">MKRSFLEPYISNENGWGCRHQLITATATAPTGPFTASCATKHRRRQCNLPAPATWSQTPLVLLMPERPGALSPECLDLSAPAKLAKPGEAVRLFRAGH</sequence>
<gene>
    <name evidence="1" type="ORF">PoB_001348400</name>
</gene>
<dbReference type="AlphaFoldDB" id="A0AAV3YZ06"/>
<evidence type="ECO:0000313" key="2">
    <source>
        <dbReference type="Proteomes" id="UP000735302"/>
    </source>
</evidence>
<proteinExistence type="predicted"/>
<dbReference type="Proteomes" id="UP000735302">
    <property type="component" value="Unassembled WGS sequence"/>
</dbReference>
<name>A0AAV3YZ06_9GAST</name>
<protein>
    <submittedName>
        <fullName evidence="1">Uncharacterized protein</fullName>
    </submittedName>
</protein>
<dbReference type="EMBL" id="BLXT01001645">
    <property type="protein sequence ID" value="GFN86978.1"/>
    <property type="molecule type" value="Genomic_DNA"/>
</dbReference>
<comment type="caution">
    <text evidence="1">The sequence shown here is derived from an EMBL/GenBank/DDBJ whole genome shotgun (WGS) entry which is preliminary data.</text>
</comment>
<accession>A0AAV3YZ06</accession>
<reference evidence="1 2" key="1">
    <citation type="journal article" date="2021" name="Elife">
        <title>Chloroplast acquisition without the gene transfer in kleptoplastic sea slugs, Plakobranchus ocellatus.</title>
        <authorList>
            <person name="Maeda T."/>
            <person name="Takahashi S."/>
            <person name="Yoshida T."/>
            <person name="Shimamura S."/>
            <person name="Takaki Y."/>
            <person name="Nagai Y."/>
            <person name="Toyoda A."/>
            <person name="Suzuki Y."/>
            <person name="Arimoto A."/>
            <person name="Ishii H."/>
            <person name="Satoh N."/>
            <person name="Nishiyama T."/>
            <person name="Hasebe M."/>
            <person name="Maruyama T."/>
            <person name="Minagawa J."/>
            <person name="Obokata J."/>
            <person name="Shigenobu S."/>
        </authorList>
    </citation>
    <scope>NUCLEOTIDE SEQUENCE [LARGE SCALE GENOMIC DNA]</scope>
</reference>
<organism evidence="1 2">
    <name type="scientific">Plakobranchus ocellatus</name>
    <dbReference type="NCBI Taxonomy" id="259542"/>
    <lineage>
        <taxon>Eukaryota</taxon>
        <taxon>Metazoa</taxon>
        <taxon>Spiralia</taxon>
        <taxon>Lophotrochozoa</taxon>
        <taxon>Mollusca</taxon>
        <taxon>Gastropoda</taxon>
        <taxon>Heterobranchia</taxon>
        <taxon>Euthyneura</taxon>
        <taxon>Panpulmonata</taxon>
        <taxon>Sacoglossa</taxon>
        <taxon>Placobranchoidea</taxon>
        <taxon>Plakobranchidae</taxon>
        <taxon>Plakobranchus</taxon>
    </lineage>
</organism>
<evidence type="ECO:0000313" key="1">
    <source>
        <dbReference type="EMBL" id="GFN86978.1"/>
    </source>
</evidence>